<keyword evidence="3" id="KW-1185">Reference proteome</keyword>
<name>A0A9P5EWZ5_COLSI</name>
<gene>
    <name evidence="2" type="ORF">CGCSCA2_v004871</name>
</gene>
<feature type="chain" id="PRO_5040354273" evidence="1">
    <location>
        <begin position="19"/>
        <end position="43"/>
    </location>
</feature>
<reference evidence="2" key="1">
    <citation type="submission" date="2019-06" db="EMBL/GenBank/DDBJ databases">
        <authorList>
            <person name="Gan P."/>
            <person name="Shirasu K."/>
        </authorList>
    </citation>
    <scope>NUCLEOTIDE SEQUENCE [LARGE SCALE GENOMIC DNA]</scope>
    <source>
        <strain evidence="2">CAD2</strain>
    </source>
</reference>
<keyword evidence="1" id="KW-0732">Signal</keyword>
<dbReference type="AlphaFoldDB" id="A0A9P5EWZ5"/>
<sequence>MLVLRVCLFFFSLPLQRARLACRRKRRASARAPASEIAGCGDH</sequence>
<evidence type="ECO:0000313" key="3">
    <source>
        <dbReference type="Proteomes" id="UP000711996"/>
    </source>
</evidence>
<feature type="signal peptide" evidence="1">
    <location>
        <begin position="1"/>
        <end position="18"/>
    </location>
</feature>
<comment type="caution">
    <text evidence="2">The sequence shown here is derived from an EMBL/GenBank/DDBJ whole genome shotgun (WGS) entry which is preliminary data.</text>
</comment>
<organism evidence="2 3">
    <name type="scientific">Colletotrichum siamense</name>
    <name type="common">Anthracnose fungus</name>
    <dbReference type="NCBI Taxonomy" id="690259"/>
    <lineage>
        <taxon>Eukaryota</taxon>
        <taxon>Fungi</taxon>
        <taxon>Dikarya</taxon>
        <taxon>Ascomycota</taxon>
        <taxon>Pezizomycotina</taxon>
        <taxon>Sordariomycetes</taxon>
        <taxon>Hypocreomycetidae</taxon>
        <taxon>Glomerellales</taxon>
        <taxon>Glomerellaceae</taxon>
        <taxon>Colletotrichum</taxon>
        <taxon>Colletotrichum gloeosporioides species complex</taxon>
    </lineage>
</organism>
<accession>A0A9P5EWZ5</accession>
<proteinExistence type="predicted"/>
<dbReference type="EMBL" id="QPMT01000011">
    <property type="protein sequence ID" value="KAF4861126.1"/>
    <property type="molecule type" value="Genomic_DNA"/>
</dbReference>
<dbReference type="Proteomes" id="UP000711996">
    <property type="component" value="Unassembled WGS sequence"/>
</dbReference>
<evidence type="ECO:0000313" key="2">
    <source>
        <dbReference type="EMBL" id="KAF4861126.1"/>
    </source>
</evidence>
<protein>
    <submittedName>
        <fullName evidence="2">Uncharacterized protein</fullName>
    </submittedName>
</protein>
<evidence type="ECO:0000256" key="1">
    <source>
        <dbReference type="SAM" id="SignalP"/>
    </source>
</evidence>